<proteinExistence type="predicted"/>
<feature type="compositionally biased region" description="Basic and acidic residues" evidence="1">
    <location>
        <begin position="455"/>
        <end position="474"/>
    </location>
</feature>
<evidence type="ECO:0000313" key="3">
    <source>
        <dbReference type="EMBL" id="PRR77045.1"/>
    </source>
</evidence>
<feature type="transmembrane region" description="Helical" evidence="2">
    <location>
        <begin position="291"/>
        <end position="308"/>
    </location>
</feature>
<comment type="caution">
    <text evidence="3">The sequence shown here is derived from an EMBL/GenBank/DDBJ whole genome shotgun (WGS) entry which is preliminary data.</text>
</comment>
<feature type="transmembrane region" description="Helical" evidence="2">
    <location>
        <begin position="68"/>
        <end position="85"/>
    </location>
</feature>
<feature type="transmembrane region" description="Helical" evidence="2">
    <location>
        <begin position="251"/>
        <end position="279"/>
    </location>
</feature>
<keyword evidence="2" id="KW-0812">Transmembrane</keyword>
<keyword evidence="2" id="KW-1133">Transmembrane helix</keyword>
<keyword evidence="2" id="KW-0472">Membrane</keyword>
<organism evidence="3 4">
    <name type="scientific">Neomoorella stamsii</name>
    <dbReference type="NCBI Taxonomy" id="1266720"/>
    <lineage>
        <taxon>Bacteria</taxon>
        <taxon>Bacillati</taxon>
        <taxon>Bacillota</taxon>
        <taxon>Clostridia</taxon>
        <taxon>Neomoorellales</taxon>
        <taxon>Neomoorellaceae</taxon>
        <taxon>Neomoorella</taxon>
    </lineage>
</organism>
<dbReference type="AlphaFoldDB" id="A0A9X7P7D9"/>
<sequence length="486" mass="53535">MGWWATTSPNQTAKTVVVVLLVIVMLFSLRSISKAVIVIVLLVTTIPSLATKRIFAGELLGSNYDFDFSLIVPLAILGLLYFRVVRRGRVFFSPVTRTFMVVWALATVNAFLQITTNPQAIIPVIRGLVNLSFYMIAVFLLSYLLNMRLLSPNLLASSIILYGEIMAYSAIGDYALALLNPKMHLLFRSLVWGTDIGTVEALRLGGTTYVGSDFLRVGGLVGAPENLGMILALTLPFTYFVRPMNKGIRLLVIYCVVAAVSGSRSLIIAIAIFLMFQAVHRLPKYNLPRNLATYLVLGISVVSMLLTLNSRWLSRLGADAWFYEFTWRYTRLSDVLKTTLNNAYAPLLGLGLGPGVEELYGLKPLSSGILLGDFATAYALGGVVGIMILLIIIRVTMRLLTDQKGARQNAMNFLVPFAGALALFMPVLTMIFLVHNPQGILLIALLVTVEYYSHPRDSKTGSDNEYAPKAERRHTVNPCLSRGETP</sequence>
<reference evidence="3 4" key="1">
    <citation type="submission" date="2018-03" db="EMBL/GenBank/DDBJ databases">
        <title>Genome sequence of Moorella stamsii DSM 26217.</title>
        <authorList>
            <person name="Poehlein A."/>
            <person name="Daniel R."/>
        </authorList>
    </citation>
    <scope>NUCLEOTIDE SEQUENCE [LARGE SCALE GENOMIC DNA]</scope>
    <source>
        <strain evidence="4">DSM 26217</strain>
    </source>
</reference>
<feature type="transmembrane region" description="Helical" evidence="2">
    <location>
        <begin position="217"/>
        <end position="239"/>
    </location>
</feature>
<keyword evidence="4" id="KW-1185">Reference proteome</keyword>
<evidence type="ECO:0008006" key="5">
    <source>
        <dbReference type="Google" id="ProtNLM"/>
    </source>
</evidence>
<feature type="transmembrane region" description="Helical" evidence="2">
    <location>
        <begin position="120"/>
        <end position="145"/>
    </location>
</feature>
<feature type="transmembrane region" description="Helical" evidence="2">
    <location>
        <begin position="154"/>
        <end position="177"/>
    </location>
</feature>
<protein>
    <recommendedName>
        <fullName evidence="5">O-antigen ligase domain-containing protein</fullName>
    </recommendedName>
</protein>
<feature type="transmembrane region" description="Helical" evidence="2">
    <location>
        <begin position="97"/>
        <end position="114"/>
    </location>
</feature>
<feature type="transmembrane region" description="Helical" evidence="2">
    <location>
        <begin position="12"/>
        <end position="29"/>
    </location>
</feature>
<feature type="transmembrane region" description="Helical" evidence="2">
    <location>
        <begin position="369"/>
        <end position="393"/>
    </location>
</feature>
<evidence type="ECO:0000313" key="4">
    <source>
        <dbReference type="Proteomes" id="UP000239430"/>
    </source>
</evidence>
<dbReference type="EMBL" id="PVXL01000015">
    <property type="protein sequence ID" value="PRR77045.1"/>
    <property type="molecule type" value="Genomic_DNA"/>
</dbReference>
<accession>A0A9X7P7D9</accession>
<gene>
    <name evidence="3" type="ORF">MOST_03410</name>
</gene>
<evidence type="ECO:0000256" key="1">
    <source>
        <dbReference type="SAM" id="MobiDB-lite"/>
    </source>
</evidence>
<dbReference type="Proteomes" id="UP000239430">
    <property type="component" value="Unassembled WGS sequence"/>
</dbReference>
<feature type="transmembrane region" description="Helical" evidence="2">
    <location>
        <begin position="413"/>
        <end position="434"/>
    </location>
</feature>
<evidence type="ECO:0000256" key="2">
    <source>
        <dbReference type="SAM" id="Phobius"/>
    </source>
</evidence>
<feature type="transmembrane region" description="Helical" evidence="2">
    <location>
        <begin position="36"/>
        <end position="56"/>
    </location>
</feature>
<name>A0A9X7P7D9_9FIRM</name>
<feature type="region of interest" description="Disordered" evidence="1">
    <location>
        <begin position="455"/>
        <end position="486"/>
    </location>
</feature>